<feature type="region of interest" description="Disordered" evidence="1">
    <location>
        <begin position="848"/>
        <end position="887"/>
    </location>
</feature>
<feature type="region of interest" description="Disordered" evidence="1">
    <location>
        <begin position="39"/>
        <end position="97"/>
    </location>
</feature>
<feature type="compositionally biased region" description="Acidic residues" evidence="1">
    <location>
        <begin position="651"/>
        <end position="672"/>
    </location>
</feature>
<feature type="region of interest" description="Disordered" evidence="1">
    <location>
        <begin position="109"/>
        <end position="131"/>
    </location>
</feature>
<dbReference type="AlphaFoldDB" id="A0AAW3BDQ0"/>
<accession>A0AAW3BDQ0</accession>
<name>A0AAW3BDQ0_9TRYP</name>
<evidence type="ECO:0000313" key="3">
    <source>
        <dbReference type="Proteomes" id="UP001501274"/>
    </source>
</evidence>
<feature type="compositionally biased region" description="Polar residues" evidence="1">
    <location>
        <begin position="74"/>
        <end position="93"/>
    </location>
</feature>
<sequence length="924" mass="99025">MDAKHRHSEEELVSPYYSVMPAPLHGTEEVLKKRRWNHIPSSPSLKRSAGRWSRPAVEADATATSMVATGKARQPSSQKSSKLVFQRNSSASPPSRGIGEVMTALQESPGQEAPFNDNDGAPSSTDPLFESSRASSSVVALPSGTSDGGYFLPEWNIGSEIAPVASQTGVTLKCLPSEPRRHSCNSASSAVPHVSGEPFRELMDRSSCCTQQSHNPCVRDTSPQAGQTWVCSSSAIPSPPRCHSQYYMTSSNSSSLRFGTPYQFQAQQKEQHQEQRRVASMAPPVLNPEEFNLMLPMESFRNPHGGPVDICEASRAPRSRFGAVNGVVPATIIKRGDSSKLSSYSSIACFNGDHTDTASPLRERHRCQPVDAGLLGVPSAAGIPIASRPAPPSFHRVLVSINRRTTLRSATNGFESGSLVWQSMYGTNNDKNDEWSSTELERQGMSTAGRSVVCGGYQSFFHSATGGLLTLSERDPSGGGAGADENLAQRSGEASSLYGRTPHSVAVVSSPVSGDEGGDEDSEGVREECAGDKKVSLEASLRLHDTSPLQNGPISVRSFLYGSGFESCAHLAPKSSKTSAAFMTQPGIGGGSGLQDDSNDDGDGSRGSPSTDSCQCCTLDRKGTMTALGWMMETGKGRLRNKEGGTRGDSTSDDDEEDNIAEDKEDDVDGDDDANRRLSSLLTCISRYNSHSKTAHHSSVDAHSNRVIVGRNTNSDEDADEDSDGEDGPTSQLRQTALERIQSDKEELSDSSEADDEAGVREGRPAVDTVPLLPPGGGGSRNVYRRLSPTVANYRRPIPIHYYGSPRANVIPPTGYPGRCAGCGAHAAAYLHNCGGYQRLNLARSQQDERNWHAQPTGFVSSSPTNSSGEYTSSSAGTTPVTYESPPPMFRRTATSTMVHKLLGLDPEAEIIRVRSPLWWCLPC</sequence>
<comment type="caution">
    <text evidence="2">The sequence shown here is derived from an EMBL/GenBank/DDBJ whole genome shotgun (WGS) entry which is preliminary data.</text>
</comment>
<feature type="region of interest" description="Disordered" evidence="1">
    <location>
        <begin position="691"/>
        <end position="783"/>
    </location>
</feature>
<protein>
    <submittedName>
        <fullName evidence="2">Uncharacterized protein</fullName>
    </submittedName>
</protein>
<gene>
    <name evidence="2" type="ORF">Q4I28_006328</name>
</gene>
<feature type="region of interest" description="Disordered" evidence="1">
    <location>
        <begin position="632"/>
        <end position="674"/>
    </location>
</feature>
<feature type="compositionally biased region" description="Polar residues" evidence="1">
    <location>
        <begin position="121"/>
        <end position="131"/>
    </location>
</feature>
<feature type="compositionally biased region" description="Polar residues" evidence="1">
    <location>
        <begin position="858"/>
        <end position="882"/>
    </location>
</feature>
<evidence type="ECO:0000313" key="2">
    <source>
        <dbReference type="EMBL" id="KAL0520275.1"/>
    </source>
</evidence>
<organism evidence="2 3">
    <name type="scientific">Leishmania naiffi</name>
    <dbReference type="NCBI Taxonomy" id="5678"/>
    <lineage>
        <taxon>Eukaryota</taxon>
        <taxon>Discoba</taxon>
        <taxon>Euglenozoa</taxon>
        <taxon>Kinetoplastea</taxon>
        <taxon>Metakinetoplastina</taxon>
        <taxon>Trypanosomatida</taxon>
        <taxon>Trypanosomatidae</taxon>
        <taxon>Leishmaniinae</taxon>
        <taxon>Leishmania</taxon>
        <taxon>Leishmania naiffi species complex</taxon>
    </lineage>
</organism>
<feature type="region of interest" description="Disordered" evidence="1">
    <location>
        <begin position="581"/>
        <end position="615"/>
    </location>
</feature>
<dbReference type="Proteomes" id="UP001501274">
    <property type="component" value="Unassembled WGS sequence"/>
</dbReference>
<proteinExistence type="predicted"/>
<dbReference type="EMBL" id="JBAMZN010000033">
    <property type="protein sequence ID" value="KAL0520275.1"/>
    <property type="molecule type" value="Genomic_DNA"/>
</dbReference>
<feature type="region of interest" description="Disordered" evidence="1">
    <location>
        <begin position="471"/>
        <end position="531"/>
    </location>
</feature>
<feature type="compositionally biased region" description="Low complexity" evidence="1">
    <location>
        <begin position="504"/>
        <end position="514"/>
    </location>
</feature>
<keyword evidence="3" id="KW-1185">Reference proteome</keyword>
<evidence type="ECO:0000256" key="1">
    <source>
        <dbReference type="SAM" id="MobiDB-lite"/>
    </source>
</evidence>
<feature type="compositionally biased region" description="Acidic residues" evidence="1">
    <location>
        <begin position="715"/>
        <end position="727"/>
    </location>
</feature>
<reference evidence="2 3" key="1">
    <citation type="submission" date="2024-02" db="EMBL/GenBank/DDBJ databases">
        <title>FIRST GENOME SEQUENCES OF Leishmania (Viannia) shawi, Leishmania (Viannia) lindenbergi AND Leishmania (Viannia) utingensis.</title>
        <authorList>
            <person name="Resadore F."/>
            <person name="Custodio M.G.F."/>
            <person name="Boite M.C."/>
            <person name="Cupolillo E."/>
            <person name="Ferreira G.E.M."/>
        </authorList>
    </citation>
    <scope>NUCLEOTIDE SEQUENCE [LARGE SCALE GENOMIC DNA]</scope>
    <source>
        <strain evidence="2 3">MDAS/BR/1979/M5533</strain>
    </source>
</reference>